<keyword evidence="2" id="KW-0326">Glycosidase</keyword>
<dbReference type="EMBL" id="JACRST010000001">
    <property type="protein sequence ID" value="MBC8545355.1"/>
    <property type="molecule type" value="Genomic_DNA"/>
</dbReference>
<dbReference type="SUPFAM" id="SSF52141">
    <property type="entry name" value="Uracil-DNA glycosylase-like"/>
    <property type="match status" value="1"/>
</dbReference>
<dbReference type="CDD" id="cd10032">
    <property type="entry name" value="UDG-F6_HDG"/>
    <property type="match status" value="1"/>
</dbReference>
<organism evidence="2 3">
    <name type="scientific">Ligaoa zhengdingensis</name>
    <dbReference type="NCBI Taxonomy" id="2763658"/>
    <lineage>
        <taxon>Bacteria</taxon>
        <taxon>Bacillati</taxon>
        <taxon>Bacillota</taxon>
        <taxon>Clostridia</taxon>
        <taxon>Eubacteriales</taxon>
        <taxon>Oscillospiraceae</taxon>
        <taxon>Ligaoa</taxon>
    </lineage>
</organism>
<dbReference type="GO" id="GO:0033958">
    <property type="term" value="F:DNA-deoxyinosine glycosylase activity"/>
    <property type="evidence" value="ECO:0007669"/>
    <property type="project" value="UniProtKB-EC"/>
</dbReference>
<dbReference type="InterPro" id="IPR036895">
    <property type="entry name" value="Uracil-DNA_glycosylase-like_sf"/>
</dbReference>
<dbReference type="Gene3D" id="3.40.470.10">
    <property type="entry name" value="Uracil-DNA glycosylase-like domain"/>
    <property type="match status" value="1"/>
</dbReference>
<comment type="caution">
    <text evidence="2">The sequence shown here is derived from an EMBL/GenBank/DDBJ whole genome shotgun (WGS) entry which is preliminary data.</text>
</comment>
<dbReference type="NCBIfam" id="TIGR04274">
    <property type="entry name" value="hypoxanDNAglyco"/>
    <property type="match status" value="1"/>
</dbReference>
<dbReference type="SMART" id="SM00986">
    <property type="entry name" value="UDG"/>
    <property type="match status" value="1"/>
</dbReference>
<evidence type="ECO:0000259" key="1">
    <source>
        <dbReference type="SMART" id="SM00986"/>
    </source>
</evidence>
<dbReference type="RefSeq" id="WP_249281510.1">
    <property type="nucleotide sequence ID" value="NZ_JACRST010000001.1"/>
</dbReference>
<dbReference type="Proteomes" id="UP000653127">
    <property type="component" value="Unassembled WGS sequence"/>
</dbReference>
<feature type="domain" description="Uracil-DNA glycosylase-like" evidence="1">
    <location>
        <begin position="9"/>
        <end position="159"/>
    </location>
</feature>
<proteinExistence type="predicted"/>
<evidence type="ECO:0000313" key="2">
    <source>
        <dbReference type="EMBL" id="MBC8545355.1"/>
    </source>
</evidence>
<name>A0A926DY56_9FIRM</name>
<reference evidence="2" key="1">
    <citation type="submission" date="2020-08" db="EMBL/GenBank/DDBJ databases">
        <title>Genome public.</title>
        <authorList>
            <person name="Liu C."/>
            <person name="Sun Q."/>
        </authorList>
    </citation>
    <scope>NUCLEOTIDE SEQUENCE</scope>
    <source>
        <strain evidence="2">NSJ-31</strain>
    </source>
</reference>
<dbReference type="AlphaFoldDB" id="A0A926DY56"/>
<accession>A0A926DY56</accession>
<dbReference type="SMART" id="SM00987">
    <property type="entry name" value="UreE_C"/>
    <property type="match status" value="1"/>
</dbReference>
<dbReference type="InterPro" id="IPR005122">
    <property type="entry name" value="Uracil-DNA_glycosylase-like"/>
</dbReference>
<dbReference type="EC" id="3.2.2.15" evidence="2"/>
<sequence length="162" mass="18262">METIFHTLPPVYNRHSRVLILGSMPSPQSRQVGFYYGHPQNRFWRVLAAVFGSPLPTTTEEKRAFLLERKIALWDVLARCDIVGASDSSIRNPLPNDFSPIFEVARIEQVYTTGAAATKLYTKLSAFSSSHPPIYLPSPSPANCRMPFEELAQAYQVILQHL</sequence>
<dbReference type="InterPro" id="IPR026353">
    <property type="entry name" value="Hypoxan-DNA_Glyclase"/>
</dbReference>
<evidence type="ECO:0000313" key="3">
    <source>
        <dbReference type="Proteomes" id="UP000653127"/>
    </source>
</evidence>
<keyword evidence="2" id="KW-0378">Hydrolase</keyword>
<keyword evidence="3" id="KW-1185">Reference proteome</keyword>
<gene>
    <name evidence="2" type="ORF">H8711_00195</name>
</gene>
<protein>
    <submittedName>
        <fullName evidence="2">DNA-deoxyinosine glycosylase</fullName>
        <ecNumber evidence="2">3.2.2.15</ecNumber>
    </submittedName>
</protein>
<dbReference type="Pfam" id="PF03167">
    <property type="entry name" value="UDG"/>
    <property type="match status" value="1"/>
</dbReference>